<keyword evidence="3 18" id="KW-0444">Lipid biosynthesis</keyword>
<evidence type="ECO:0000256" key="2">
    <source>
        <dbReference type="ARBA" id="ARBA00005402"/>
    </source>
</evidence>
<feature type="transmembrane region" description="Helical" evidence="18">
    <location>
        <begin position="334"/>
        <end position="351"/>
    </location>
</feature>
<keyword evidence="14 18" id="KW-0753">Steroid metabolism</keyword>
<dbReference type="Gene3D" id="1.20.120.1630">
    <property type="match status" value="1"/>
</dbReference>
<evidence type="ECO:0000256" key="16">
    <source>
        <dbReference type="ARBA" id="ARBA00048918"/>
    </source>
</evidence>
<dbReference type="PROSITE" id="PS01018">
    <property type="entry name" value="STEROL_REDUCT_2"/>
    <property type="match status" value="1"/>
</dbReference>
<evidence type="ECO:0000256" key="13">
    <source>
        <dbReference type="ARBA" id="ARBA00023166"/>
    </source>
</evidence>
<feature type="transmembrane region" description="Helical" evidence="18">
    <location>
        <begin position="181"/>
        <end position="202"/>
    </location>
</feature>
<evidence type="ECO:0000313" key="20">
    <source>
        <dbReference type="Proteomes" id="UP000189580"/>
    </source>
</evidence>
<feature type="transmembrane region" description="Helical" evidence="18">
    <location>
        <begin position="151"/>
        <end position="175"/>
    </location>
</feature>
<dbReference type="RefSeq" id="XP_018736841.1">
    <property type="nucleotide sequence ID" value="XM_018882468.1"/>
</dbReference>
<dbReference type="PANTHER" id="PTHR21257">
    <property type="entry name" value="DELTA(14)-STEROL REDUCTASE"/>
    <property type="match status" value="1"/>
</dbReference>
<keyword evidence="7 18" id="KW-0752">Steroid biosynthesis</keyword>
<gene>
    <name evidence="19" type="primary">ERG4</name>
    <name evidence="19" type="ORF">AWJ20_5335</name>
</gene>
<keyword evidence="10 18" id="KW-0756">Sterol biosynthesis</keyword>
<evidence type="ECO:0000256" key="5">
    <source>
        <dbReference type="ARBA" id="ARBA00022824"/>
    </source>
</evidence>
<reference evidence="19 20" key="1">
    <citation type="submission" date="2016-02" db="EMBL/GenBank/DDBJ databases">
        <title>Complete genome sequence and transcriptome regulation of the pentose utilising yeast Sugiyamaella lignohabitans.</title>
        <authorList>
            <person name="Bellasio M."/>
            <person name="Peymann A."/>
            <person name="Valli M."/>
            <person name="Sipitzky M."/>
            <person name="Graf A."/>
            <person name="Sauer M."/>
            <person name="Marx H."/>
            <person name="Mattanovich D."/>
        </authorList>
    </citation>
    <scope>NUCLEOTIDE SEQUENCE [LARGE SCALE GENOMIC DNA]</scope>
    <source>
        <strain evidence="19 20">CBS 10342</strain>
    </source>
</reference>
<dbReference type="InterPro" id="IPR018083">
    <property type="entry name" value="Sterol_reductase_CS"/>
</dbReference>
<dbReference type="KEGG" id="slb:AWJ20_5335"/>
<keyword evidence="11 18" id="KW-0443">Lipid metabolism</keyword>
<proteinExistence type="inferred from homology"/>
<sequence>MVSSAEIGKKKDQAKAVADAAAEGTADSKEVRYDPTMMNGPVEYEFGGPIGNIAMMFGFPALMWYMWACYKHNNCQLMGPADGESVVEFVKRIYGYVLEGAYPTRQAWKIEWGFLLFQLAISVVLPGFWTEGQPVPHLGFKKLKYFCNAVASFYFSIAVSLALHFTGIFPLYTIIDKFGEIMSVAIISGFLISFAVYFRALADGTAVRMSGNHIYDFFMGAPLYPRIGIVDLKLFFEVRLPWFTLFFLSLAAVLKQYEEYGYISNQAWFGMYGTWLYANACAKGEELIVPSWDMFYEKFGFMLIFWNIAGVPFTYCFNTLYIASRDPAEYRGSIQWNVFLWVLISVAYYFFDTANGQKNSFRQQMKGNFKRRNTFPQLPYQVVSNPDYIKCKNGSTLLTDGWFKYARKAHYTADFTQNLCWALNTGFNSPLPYFYPFFFFCMILHRTARDFDKCEKKYGEDWEEYKRRCPYIFIPYVF</sequence>
<dbReference type="PANTHER" id="PTHR21257:SF31">
    <property type="entry name" value="DELTA(24(24(1)))-STEROL REDUCTASE ERG4"/>
    <property type="match status" value="1"/>
</dbReference>
<comment type="similarity">
    <text evidence="2 18">Belongs to the ERG4/ERG24 family.</text>
</comment>
<keyword evidence="9 18" id="KW-0560">Oxidoreductase</keyword>
<feature type="transmembrane region" description="Helical" evidence="18">
    <location>
        <begin position="46"/>
        <end position="67"/>
    </location>
</feature>
<evidence type="ECO:0000256" key="11">
    <source>
        <dbReference type="ARBA" id="ARBA00023098"/>
    </source>
</evidence>
<keyword evidence="12 18" id="KW-0472">Membrane</keyword>
<keyword evidence="8 18" id="KW-1133">Transmembrane helix</keyword>
<evidence type="ECO:0000256" key="18">
    <source>
        <dbReference type="RuleBase" id="RU369120"/>
    </source>
</evidence>
<evidence type="ECO:0000256" key="17">
    <source>
        <dbReference type="ARBA" id="ARBA00060711"/>
    </source>
</evidence>
<evidence type="ECO:0000256" key="1">
    <source>
        <dbReference type="ARBA" id="ARBA00004477"/>
    </source>
</evidence>
<feature type="transmembrane region" description="Helical" evidence="18">
    <location>
        <begin position="112"/>
        <end position="130"/>
    </location>
</feature>
<evidence type="ECO:0000256" key="8">
    <source>
        <dbReference type="ARBA" id="ARBA00022989"/>
    </source>
</evidence>
<dbReference type="GO" id="GO:0050614">
    <property type="term" value="F:Delta24-sterol reductase activity"/>
    <property type="evidence" value="ECO:0007669"/>
    <property type="project" value="EnsemblFungi"/>
</dbReference>
<evidence type="ECO:0000256" key="10">
    <source>
        <dbReference type="ARBA" id="ARBA00023011"/>
    </source>
</evidence>
<dbReference type="Proteomes" id="UP000189580">
    <property type="component" value="Chromosome d"/>
</dbReference>
<comment type="subcellular location">
    <subcellularLocation>
        <location evidence="1">Endoplasmic reticulum membrane</location>
        <topology evidence="1">Multi-pass membrane protein</topology>
    </subcellularLocation>
</comment>
<keyword evidence="13 18" id="KW-1207">Sterol metabolism</keyword>
<evidence type="ECO:0000256" key="14">
    <source>
        <dbReference type="ARBA" id="ARBA00023221"/>
    </source>
</evidence>
<dbReference type="GO" id="GO:0006696">
    <property type="term" value="P:ergosterol biosynthetic process"/>
    <property type="evidence" value="ECO:0007669"/>
    <property type="project" value="EnsemblFungi"/>
</dbReference>
<dbReference type="FunFam" id="1.20.120.1630:FF:000003">
    <property type="entry name" value="C-24(28) sterol reductase"/>
    <property type="match status" value="1"/>
</dbReference>
<keyword evidence="4 18" id="KW-0812">Transmembrane</keyword>
<feature type="transmembrane region" description="Helical" evidence="18">
    <location>
        <begin position="234"/>
        <end position="254"/>
    </location>
</feature>
<evidence type="ECO:0000256" key="4">
    <source>
        <dbReference type="ARBA" id="ARBA00022692"/>
    </source>
</evidence>
<dbReference type="SMR" id="A0A167EQY0"/>
<dbReference type="AlphaFoldDB" id="A0A167EQY0"/>
<dbReference type="GO" id="GO:0000246">
    <property type="term" value="F:Delta24(24-1) sterol reductase activity"/>
    <property type="evidence" value="ECO:0007669"/>
    <property type="project" value="UniProtKB-EC"/>
</dbReference>
<dbReference type="PROSITE" id="PS01017">
    <property type="entry name" value="STEROL_REDUCT_1"/>
    <property type="match status" value="1"/>
</dbReference>
<evidence type="ECO:0000256" key="9">
    <source>
        <dbReference type="ARBA" id="ARBA00023002"/>
    </source>
</evidence>
<keyword evidence="6" id="KW-0521">NADP</keyword>
<dbReference type="OrthoDB" id="5326588at2759"/>
<dbReference type="GeneID" id="30037565"/>
<evidence type="ECO:0000313" key="19">
    <source>
        <dbReference type="EMBL" id="ANB14364.1"/>
    </source>
</evidence>
<feature type="transmembrane region" description="Helical" evidence="18">
    <location>
        <begin position="299"/>
        <end position="322"/>
    </location>
</feature>
<dbReference type="Pfam" id="PF01222">
    <property type="entry name" value="ERG4_ERG24"/>
    <property type="match status" value="1"/>
</dbReference>
<evidence type="ECO:0000256" key="3">
    <source>
        <dbReference type="ARBA" id="ARBA00022516"/>
    </source>
</evidence>
<evidence type="ECO:0000256" key="6">
    <source>
        <dbReference type="ARBA" id="ARBA00022857"/>
    </source>
</evidence>
<dbReference type="EMBL" id="CP014502">
    <property type="protein sequence ID" value="ANB14364.1"/>
    <property type="molecule type" value="Genomic_DNA"/>
</dbReference>
<comment type="catalytic activity">
    <reaction evidence="16">
        <text>ergosterol + NADP(+) = ergosta-5,7,22,24(28)-tetraen-3beta-ol + NADPH + H(+)</text>
        <dbReference type="Rhea" id="RHEA:18501"/>
        <dbReference type="ChEBI" id="CHEBI:15378"/>
        <dbReference type="ChEBI" id="CHEBI:16933"/>
        <dbReference type="ChEBI" id="CHEBI:18249"/>
        <dbReference type="ChEBI" id="CHEBI:57783"/>
        <dbReference type="ChEBI" id="CHEBI:58349"/>
        <dbReference type="EC" id="1.3.1.71"/>
    </reaction>
    <physiologicalReaction direction="right-to-left" evidence="16">
        <dbReference type="Rhea" id="RHEA:18503"/>
    </physiologicalReaction>
</comment>
<keyword evidence="5" id="KW-0256">Endoplasmic reticulum</keyword>
<name>A0A167EQY0_9ASCO</name>
<protein>
    <recommendedName>
        <fullName evidence="15 18">Delta(24(24(1)))-sterol reductase</fullName>
        <ecNumber evidence="15 18">1.3.1.71</ecNumber>
    </recommendedName>
    <alternativeName>
        <fullName evidence="18">C-24(28) sterol reductase</fullName>
    </alternativeName>
    <alternativeName>
        <fullName evidence="18">Sterol Delta(24(28))-reductase</fullName>
    </alternativeName>
</protein>
<feature type="transmembrane region" description="Helical" evidence="18">
    <location>
        <begin position="431"/>
        <end position="448"/>
    </location>
</feature>
<organism evidence="19 20">
    <name type="scientific">Sugiyamaella lignohabitans</name>
    <dbReference type="NCBI Taxonomy" id="796027"/>
    <lineage>
        <taxon>Eukaryota</taxon>
        <taxon>Fungi</taxon>
        <taxon>Dikarya</taxon>
        <taxon>Ascomycota</taxon>
        <taxon>Saccharomycotina</taxon>
        <taxon>Dipodascomycetes</taxon>
        <taxon>Dipodascales</taxon>
        <taxon>Trichomonascaceae</taxon>
        <taxon>Sugiyamaella</taxon>
    </lineage>
</organism>
<evidence type="ECO:0000256" key="15">
    <source>
        <dbReference type="ARBA" id="ARBA00038892"/>
    </source>
</evidence>
<accession>A0A167EQY0</accession>
<keyword evidence="20" id="KW-1185">Reference proteome</keyword>
<evidence type="ECO:0000256" key="7">
    <source>
        <dbReference type="ARBA" id="ARBA00022955"/>
    </source>
</evidence>
<evidence type="ECO:0000256" key="12">
    <source>
        <dbReference type="ARBA" id="ARBA00023136"/>
    </source>
</evidence>
<dbReference type="EC" id="1.3.1.71" evidence="15 18"/>
<dbReference type="InterPro" id="IPR001171">
    <property type="entry name" value="ERG24_DHCR-like"/>
</dbReference>
<comment type="pathway">
    <text evidence="17">Steroid metabolism; ergosterol biosynthesis; ergosterol from zymosterol: step 5/5.</text>
</comment>
<dbReference type="GO" id="GO:0005789">
    <property type="term" value="C:endoplasmic reticulum membrane"/>
    <property type="evidence" value="ECO:0007669"/>
    <property type="project" value="UniProtKB-SubCell"/>
</dbReference>